<evidence type="ECO:0000313" key="1">
    <source>
        <dbReference type="EMBL" id="QSF43271.1"/>
    </source>
</evidence>
<reference evidence="1 2" key="1">
    <citation type="submission" date="2021-02" db="EMBL/GenBank/DDBJ databases">
        <title>Paenibacillus tianjinensis sp. nov.</title>
        <authorList>
            <person name="Liu H."/>
        </authorList>
    </citation>
    <scope>NUCLEOTIDE SEQUENCE [LARGE SCALE GENOMIC DNA]</scope>
    <source>
        <strain evidence="1 2">TB2019</strain>
    </source>
</reference>
<sequence>MIVNNIFGKPTIIEGVGEIYPIKLMDYDRFQESSGVLYYNKQHFGKEYEKYDLLDLIVFGCGEDFIARLEILFSIVTKKQVIYYYNGENSYGFSIDEASHITKYNYDLVRNVIMKQNIMIEPKVYKNKIVAEWAAKAAAAKSKNGVKMTYEDMVSTVSVYTGKSYKELEEQTIYQLQSDFSRIGKMMEYTTTIAFMCAGDTKSKLNHFAEHVDLFRDPDDGLFVSKNKLSEAVN</sequence>
<keyword evidence="2" id="KW-1185">Reference proteome</keyword>
<accession>A0ABX7L7G7</accession>
<dbReference type="EMBL" id="CP070969">
    <property type="protein sequence ID" value="QSF43271.1"/>
    <property type="molecule type" value="Genomic_DNA"/>
</dbReference>
<proteinExistence type="predicted"/>
<protein>
    <submittedName>
        <fullName evidence="1">Uncharacterized protein</fullName>
    </submittedName>
</protein>
<dbReference type="Proteomes" id="UP000663452">
    <property type="component" value="Chromosome"/>
</dbReference>
<gene>
    <name evidence="1" type="ORF">JRJ22_18565</name>
</gene>
<dbReference type="RefSeq" id="WP_206100909.1">
    <property type="nucleotide sequence ID" value="NZ_CP070969.1"/>
</dbReference>
<evidence type="ECO:0000313" key="2">
    <source>
        <dbReference type="Proteomes" id="UP000663452"/>
    </source>
</evidence>
<name>A0ABX7L7G7_9BACL</name>
<organism evidence="1 2">
    <name type="scientific">Paenibacillus tianjinensis</name>
    <dbReference type="NCBI Taxonomy" id="2810347"/>
    <lineage>
        <taxon>Bacteria</taxon>
        <taxon>Bacillati</taxon>
        <taxon>Bacillota</taxon>
        <taxon>Bacilli</taxon>
        <taxon>Bacillales</taxon>
        <taxon>Paenibacillaceae</taxon>
        <taxon>Paenibacillus</taxon>
    </lineage>
</organism>